<dbReference type="AlphaFoldDB" id="A0A7M7HHL9"/>
<reference evidence="2" key="1">
    <citation type="submission" date="2015-02" db="EMBL/GenBank/DDBJ databases">
        <title>Genome sequencing for Strongylocentrotus purpuratus.</title>
        <authorList>
            <person name="Murali S."/>
            <person name="Liu Y."/>
            <person name="Vee V."/>
            <person name="English A."/>
            <person name="Wang M."/>
            <person name="Skinner E."/>
            <person name="Han Y."/>
            <person name="Muzny D.M."/>
            <person name="Worley K.C."/>
            <person name="Gibbs R.A."/>
        </authorList>
    </citation>
    <scope>NUCLEOTIDE SEQUENCE</scope>
</reference>
<accession>A0A7M7HHL9</accession>
<proteinExistence type="predicted"/>
<dbReference type="EnsemblMetazoa" id="XM_003730256">
    <property type="protein sequence ID" value="XP_003730304"/>
    <property type="gene ID" value="LOC100887913"/>
</dbReference>
<dbReference type="RefSeq" id="XP_011667944.1">
    <property type="nucleotide sequence ID" value="XM_011669642.2"/>
</dbReference>
<evidence type="ECO:0000313" key="1">
    <source>
        <dbReference type="EnsemblMetazoa" id="XP_011667944"/>
    </source>
</evidence>
<name>A0A7M7HHL9_STRPU</name>
<dbReference type="OMA" id="PQFLMNG"/>
<dbReference type="OrthoDB" id="10424761at2759"/>
<organism evidence="1 2">
    <name type="scientific">Strongylocentrotus purpuratus</name>
    <name type="common">Purple sea urchin</name>
    <dbReference type="NCBI Taxonomy" id="7668"/>
    <lineage>
        <taxon>Eukaryota</taxon>
        <taxon>Metazoa</taxon>
        <taxon>Echinodermata</taxon>
        <taxon>Eleutherozoa</taxon>
        <taxon>Echinozoa</taxon>
        <taxon>Echinoidea</taxon>
        <taxon>Euechinoidea</taxon>
        <taxon>Echinacea</taxon>
        <taxon>Camarodonta</taxon>
        <taxon>Echinidea</taxon>
        <taxon>Strongylocentrotidae</taxon>
        <taxon>Strongylocentrotus</taxon>
    </lineage>
</organism>
<dbReference type="EnsemblMetazoa" id="XM_011669642">
    <property type="protein sequence ID" value="XP_011667944"/>
    <property type="gene ID" value="LOC100887913"/>
</dbReference>
<reference evidence="1" key="2">
    <citation type="submission" date="2021-01" db="UniProtKB">
        <authorList>
            <consortium name="EnsemblMetazoa"/>
        </authorList>
    </citation>
    <scope>IDENTIFICATION</scope>
</reference>
<dbReference type="InParanoid" id="A0A7M7HHL9"/>
<dbReference type="KEGG" id="spu:100887913"/>
<dbReference type="GeneID" id="100887913"/>
<protein>
    <submittedName>
        <fullName evidence="1">Uncharacterized protein</fullName>
    </submittedName>
</protein>
<dbReference type="RefSeq" id="XP_003730304.1">
    <property type="nucleotide sequence ID" value="XM_003730256.3"/>
</dbReference>
<evidence type="ECO:0000313" key="2">
    <source>
        <dbReference type="Proteomes" id="UP000007110"/>
    </source>
</evidence>
<dbReference type="Proteomes" id="UP000007110">
    <property type="component" value="Unassembled WGS sequence"/>
</dbReference>
<keyword evidence="2" id="KW-1185">Reference proteome</keyword>
<sequence>MEAFSPMGETVMDTSVLASPQSSHLMMGVGEESMETMAMSPKAPETQEVSNERLQQIPAPVLSTDGTLHGLNTSFAGSLSNLMLPGIPNPATGTTSFFLNTTSPTTVAAPPGPFLLNQSNLTTATAGAPQLLMNGSAGVQPNTTFFFNTNPGSSNMQTFLLNPNMAAQGTPLMVQNPQTNTAFFVNPGMLNTSQSTLLLTHPGLAGSNGALMLTANQGAAAMQQLQPQVQPVVTQALAENLTNAASASEVQQQLQQQTQQQIQQQQLQQQIQQQTQQQIQQQTNDASSTLQFRTLQLPLGTLPGTLLQTDGTQNLILQPRVEPADSDTSSVSELSQGIVEENSITENLRENKDSKSLFFVFVYICIA</sequence>